<reference evidence="6 7" key="1">
    <citation type="submission" date="2020-07" db="EMBL/GenBank/DDBJ databases">
        <title>Whole genome sequence of Sphingobium yanoikuyae A3.</title>
        <authorList>
            <person name="Han S.-S."/>
        </authorList>
    </citation>
    <scope>NUCLEOTIDE SEQUENCE [LARGE SCALE GENOMIC DNA]</scope>
    <source>
        <strain evidence="6 7">A3</strain>
    </source>
</reference>
<dbReference type="InterPro" id="IPR013762">
    <property type="entry name" value="Integrase-like_cat_sf"/>
</dbReference>
<dbReference type="InterPro" id="IPR050090">
    <property type="entry name" value="Tyrosine_recombinase_XerCD"/>
</dbReference>
<dbReference type="Pfam" id="PF20172">
    <property type="entry name" value="DUF6538"/>
    <property type="match status" value="1"/>
</dbReference>
<dbReference type="EMBL" id="CP060122">
    <property type="protein sequence ID" value="QNG43659.1"/>
    <property type="molecule type" value="Genomic_DNA"/>
</dbReference>
<dbReference type="InterPro" id="IPR046668">
    <property type="entry name" value="DUF6538"/>
</dbReference>
<dbReference type="SUPFAM" id="SSF56349">
    <property type="entry name" value="DNA breaking-rejoining enzymes"/>
    <property type="match status" value="1"/>
</dbReference>
<dbReference type="PROSITE" id="PS51898">
    <property type="entry name" value="TYR_RECOMBINASE"/>
    <property type="match status" value="1"/>
</dbReference>
<dbReference type="InterPro" id="IPR011010">
    <property type="entry name" value="DNA_brk_join_enz"/>
</dbReference>
<name>A0A9X7YAS8_SPHYA</name>
<keyword evidence="4" id="KW-0233">DNA recombination</keyword>
<evidence type="ECO:0000259" key="5">
    <source>
        <dbReference type="PROSITE" id="PS51898"/>
    </source>
</evidence>
<keyword evidence="2" id="KW-0229">DNA integration</keyword>
<keyword evidence="3" id="KW-0238">DNA-binding</keyword>
<evidence type="ECO:0000256" key="2">
    <source>
        <dbReference type="ARBA" id="ARBA00022908"/>
    </source>
</evidence>
<dbReference type="GO" id="GO:0015074">
    <property type="term" value="P:DNA integration"/>
    <property type="evidence" value="ECO:0007669"/>
    <property type="project" value="UniProtKB-KW"/>
</dbReference>
<dbReference type="CDD" id="cd01184">
    <property type="entry name" value="INT_C_like_1"/>
    <property type="match status" value="1"/>
</dbReference>
<dbReference type="GO" id="GO:0006310">
    <property type="term" value="P:DNA recombination"/>
    <property type="evidence" value="ECO:0007669"/>
    <property type="project" value="UniProtKB-KW"/>
</dbReference>
<evidence type="ECO:0000256" key="4">
    <source>
        <dbReference type="ARBA" id="ARBA00023172"/>
    </source>
</evidence>
<evidence type="ECO:0000313" key="6">
    <source>
        <dbReference type="EMBL" id="QNG43659.1"/>
    </source>
</evidence>
<comment type="similarity">
    <text evidence="1">Belongs to the 'phage' integrase family.</text>
</comment>
<evidence type="ECO:0000256" key="3">
    <source>
        <dbReference type="ARBA" id="ARBA00023125"/>
    </source>
</evidence>
<organism evidence="6 7">
    <name type="scientific">Sphingobium yanoikuyae</name>
    <name type="common">Sphingomonas yanoikuyae</name>
    <dbReference type="NCBI Taxonomy" id="13690"/>
    <lineage>
        <taxon>Bacteria</taxon>
        <taxon>Pseudomonadati</taxon>
        <taxon>Pseudomonadota</taxon>
        <taxon>Alphaproteobacteria</taxon>
        <taxon>Sphingomonadales</taxon>
        <taxon>Sphingomonadaceae</taxon>
        <taxon>Sphingobium</taxon>
    </lineage>
</organism>
<proteinExistence type="inferred from homology"/>
<evidence type="ECO:0000313" key="7">
    <source>
        <dbReference type="Proteomes" id="UP000515377"/>
    </source>
</evidence>
<dbReference type="GO" id="GO:0003677">
    <property type="term" value="F:DNA binding"/>
    <property type="evidence" value="ECO:0007669"/>
    <property type="project" value="UniProtKB-KW"/>
</dbReference>
<dbReference type="PANTHER" id="PTHR30349:SF41">
    <property type="entry name" value="INTEGRASE_RECOMBINASE PROTEIN MJ0367-RELATED"/>
    <property type="match status" value="1"/>
</dbReference>
<protein>
    <submittedName>
        <fullName evidence="6">Site-specific integrase</fullName>
    </submittedName>
</protein>
<gene>
    <name evidence="6" type="ORF">H3V42_17090</name>
</gene>
<dbReference type="Gene3D" id="1.10.443.10">
    <property type="entry name" value="Intergrase catalytic core"/>
    <property type="match status" value="1"/>
</dbReference>
<feature type="domain" description="Tyr recombinase" evidence="5">
    <location>
        <begin position="342"/>
        <end position="531"/>
    </location>
</feature>
<accession>A0A9X7YAS8</accession>
<sequence>MKTIPYLWPRPESRVLWFRRMVPQHLREIVGKSSIRFSLKTTDLREAAALCRHHAAQLDREWGLAPTNPSMRPTIATIEQTAVEFGYDFALAASDQRRREVADDHHAYALHMRRQEINAQQYAYAAATGETSAVEPAMSAIIEAQGLNISPADPEYAQLATALAAAMSAAAITAGRRARGDTSADTDAEIVQRVRAAKASKAKPGETIAELYEAWALDRAQIDGATAATIEDGRKIVNRFAEFVGTGRALDSITPTDAAQWRDTLRALPPKWMSKKELAGLDQRAAAAKATALGMATGSLVNINKQMSNVSPLYRWAAGQPRWAGLRNPFDGLFYQKVKGKNARPPYNSDQLTAIVHSLPDDGWLRWVPLIALATGMRTGEVCQLRAHDVRQDNGSWLIHVVHDPAQGMATKTKVSRFVPVSMLLEGLGFLDFVDRREGRLFPELERDQTGEYSKASRWFRDHLEEIGVKDGRDGLGLHSFRHTMADRLRIEAELLDSEVAVILGHSSTGVTAGYGSISQGSVNRLRGWIDAVRFDGVDFGKLID</sequence>
<dbReference type="InterPro" id="IPR002104">
    <property type="entry name" value="Integrase_catalytic"/>
</dbReference>
<evidence type="ECO:0000256" key="1">
    <source>
        <dbReference type="ARBA" id="ARBA00008857"/>
    </source>
</evidence>
<dbReference type="AlphaFoldDB" id="A0A9X7YAS8"/>
<dbReference type="PANTHER" id="PTHR30349">
    <property type="entry name" value="PHAGE INTEGRASE-RELATED"/>
    <property type="match status" value="1"/>
</dbReference>
<dbReference type="Proteomes" id="UP000515377">
    <property type="component" value="Chromosome"/>
</dbReference>
<dbReference type="Pfam" id="PF00589">
    <property type="entry name" value="Phage_integrase"/>
    <property type="match status" value="1"/>
</dbReference>